<evidence type="ECO:0000313" key="4">
    <source>
        <dbReference type="Proteomes" id="UP000485058"/>
    </source>
</evidence>
<evidence type="ECO:0000313" key="3">
    <source>
        <dbReference type="EMBL" id="GFH13594.1"/>
    </source>
</evidence>
<evidence type="ECO:0000256" key="2">
    <source>
        <dbReference type="SAM" id="MobiDB-lite"/>
    </source>
</evidence>
<dbReference type="AlphaFoldDB" id="A0A699Z3V7"/>
<feature type="coiled-coil region" evidence="1">
    <location>
        <begin position="84"/>
        <end position="151"/>
    </location>
</feature>
<dbReference type="EMBL" id="BLLF01000630">
    <property type="protein sequence ID" value="GFH13594.1"/>
    <property type="molecule type" value="Genomic_DNA"/>
</dbReference>
<keyword evidence="4" id="KW-1185">Reference proteome</keyword>
<proteinExistence type="predicted"/>
<protein>
    <submittedName>
        <fullName evidence="3">Uncharacterized protein</fullName>
    </submittedName>
</protein>
<feature type="compositionally biased region" description="Polar residues" evidence="2">
    <location>
        <begin position="1"/>
        <end position="28"/>
    </location>
</feature>
<feature type="region of interest" description="Disordered" evidence="2">
    <location>
        <begin position="1"/>
        <end position="42"/>
    </location>
</feature>
<accession>A0A699Z3V7</accession>
<feature type="non-terminal residue" evidence="3">
    <location>
        <position position="1"/>
    </location>
</feature>
<keyword evidence="1" id="KW-0175">Coiled coil</keyword>
<name>A0A699Z3V7_HAELA</name>
<sequence>MSSCTTVASTSRTCARNRQPEVRNNSRPKLNPNIKTDKTNPDALLQFPTSRADALCSSRMPTPHGVCPETDRLAAEVATVSARIKTVLDEVDEVKAQIKTVMDEIVKVKAGLSDVRSDPLDQRLPGLEKEKQILREECVELRKELVELRKEWNILLGKGASPSSPTTIDIIIPPEYLRLAQVVGLSPVTQGPRKVVQKVAELDPSIPYTHVPSSKKAFARILGEARHLQLAREDEMGRAMLVHLTSAEPHEGYELKEDLRLQLASSGKICEDDVVIVGKSKAWIGSHKTHAKGAKPVVEIAERAKDLAIVSTQLSAQVLPAFMVERVDADTERKISKACKDLHVLRFHRSGHAIKV</sequence>
<feature type="non-terminal residue" evidence="3">
    <location>
        <position position="356"/>
    </location>
</feature>
<organism evidence="3 4">
    <name type="scientific">Haematococcus lacustris</name>
    <name type="common">Green alga</name>
    <name type="synonym">Haematococcus pluvialis</name>
    <dbReference type="NCBI Taxonomy" id="44745"/>
    <lineage>
        <taxon>Eukaryota</taxon>
        <taxon>Viridiplantae</taxon>
        <taxon>Chlorophyta</taxon>
        <taxon>core chlorophytes</taxon>
        <taxon>Chlorophyceae</taxon>
        <taxon>CS clade</taxon>
        <taxon>Chlamydomonadales</taxon>
        <taxon>Haematococcaceae</taxon>
        <taxon>Haematococcus</taxon>
    </lineage>
</organism>
<gene>
    <name evidence="3" type="ORF">HaLaN_09515</name>
</gene>
<dbReference type="Proteomes" id="UP000485058">
    <property type="component" value="Unassembled WGS sequence"/>
</dbReference>
<reference evidence="3 4" key="1">
    <citation type="submission" date="2020-02" db="EMBL/GenBank/DDBJ databases">
        <title>Draft genome sequence of Haematococcus lacustris strain NIES-144.</title>
        <authorList>
            <person name="Morimoto D."/>
            <person name="Nakagawa S."/>
            <person name="Yoshida T."/>
            <person name="Sawayama S."/>
        </authorList>
    </citation>
    <scope>NUCLEOTIDE SEQUENCE [LARGE SCALE GENOMIC DNA]</scope>
    <source>
        <strain evidence="3 4">NIES-144</strain>
    </source>
</reference>
<comment type="caution">
    <text evidence="3">The sequence shown here is derived from an EMBL/GenBank/DDBJ whole genome shotgun (WGS) entry which is preliminary data.</text>
</comment>
<evidence type="ECO:0000256" key="1">
    <source>
        <dbReference type="SAM" id="Coils"/>
    </source>
</evidence>